<feature type="domain" description="Zn(2)-C6 fungal-type" evidence="2">
    <location>
        <begin position="18"/>
        <end position="47"/>
    </location>
</feature>
<dbReference type="InterPro" id="IPR036864">
    <property type="entry name" value="Zn2-C6_fun-type_DNA-bd_sf"/>
</dbReference>
<evidence type="ECO:0000256" key="1">
    <source>
        <dbReference type="ARBA" id="ARBA00023242"/>
    </source>
</evidence>
<gene>
    <name evidence="3" type="ORF">G7Y89_g3613</name>
</gene>
<dbReference type="Pfam" id="PF00172">
    <property type="entry name" value="Zn_clus"/>
    <property type="match status" value="1"/>
</dbReference>
<evidence type="ECO:0000259" key="2">
    <source>
        <dbReference type="PROSITE" id="PS50048"/>
    </source>
</evidence>
<keyword evidence="1" id="KW-0539">Nucleus</keyword>
<dbReference type="GO" id="GO:0000981">
    <property type="term" value="F:DNA-binding transcription factor activity, RNA polymerase II-specific"/>
    <property type="evidence" value="ECO:0007669"/>
    <property type="project" value="InterPro"/>
</dbReference>
<dbReference type="GO" id="GO:0008270">
    <property type="term" value="F:zinc ion binding"/>
    <property type="evidence" value="ECO:0007669"/>
    <property type="project" value="InterPro"/>
</dbReference>
<evidence type="ECO:0000313" key="3">
    <source>
        <dbReference type="EMBL" id="KAF4634483.1"/>
    </source>
</evidence>
<keyword evidence="4" id="KW-1185">Reference proteome</keyword>
<dbReference type="Proteomes" id="UP000566819">
    <property type="component" value="Unassembled WGS sequence"/>
</dbReference>
<dbReference type="PROSITE" id="PS50048">
    <property type="entry name" value="ZN2_CY6_FUNGAL_2"/>
    <property type="match status" value="1"/>
</dbReference>
<accession>A0A8H4W512</accession>
<comment type="caution">
    <text evidence="3">The sequence shown here is derived from an EMBL/GenBank/DDBJ whole genome shotgun (WGS) entry which is preliminary data.</text>
</comment>
<dbReference type="EMBL" id="JAAMPI010000181">
    <property type="protein sequence ID" value="KAF4634483.1"/>
    <property type="molecule type" value="Genomic_DNA"/>
</dbReference>
<organism evidence="3 4">
    <name type="scientific">Cudoniella acicularis</name>
    <dbReference type="NCBI Taxonomy" id="354080"/>
    <lineage>
        <taxon>Eukaryota</taxon>
        <taxon>Fungi</taxon>
        <taxon>Dikarya</taxon>
        <taxon>Ascomycota</taxon>
        <taxon>Pezizomycotina</taxon>
        <taxon>Leotiomycetes</taxon>
        <taxon>Helotiales</taxon>
        <taxon>Tricladiaceae</taxon>
        <taxon>Cudoniella</taxon>
    </lineage>
</organism>
<dbReference type="Gene3D" id="4.10.240.10">
    <property type="entry name" value="Zn(2)-C6 fungal-type DNA-binding domain"/>
    <property type="match status" value="1"/>
</dbReference>
<reference evidence="3 4" key="1">
    <citation type="submission" date="2020-03" db="EMBL/GenBank/DDBJ databases">
        <title>Draft Genome Sequence of Cudoniella acicularis.</title>
        <authorList>
            <person name="Buettner E."/>
            <person name="Kellner H."/>
        </authorList>
    </citation>
    <scope>NUCLEOTIDE SEQUENCE [LARGE SCALE GENOMIC DNA]</scope>
    <source>
        <strain evidence="3 4">DSM 108380</strain>
    </source>
</reference>
<name>A0A8H4W512_9HELO</name>
<dbReference type="SMART" id="SM00066">
    <property type="entry name" value="GAL4"/>
    <property type="match status" value="1"/>
</dbReference>
<evidence type="ECO:0000313" key="4">
    <source>
        <dbReference type="Proteomes" id="UP000566819"/>
    </source>
</evidence>
<sequence>MPKDARRNGPSTRRRSKGCDQCRQRRVKCDLKTPTRRQCLRFGFNCSGAIQGSVFIDMVNEVSSLSHENLDVLGTRSAIKQETGKALLRFELDSSVVGLRELSPGQNELESSSDGQKAQFSPRKYIYRDPTTSFTVSVYNAINIIIHSILHLIPVKRMSLSSDLEISHHDLALSHSTSILLMAEYQENNCPLGFEFMRSVFTLKVAAALSPSAVQRAKAMGMMKLWTSKDGVKGVTNKIDMG</sequence>
<dbReference type="SUPFAM" id="SSF57701">
    <property type="entry name" value="Zn2/Cys6 DNA-binding domain"/>
    <property type="match status" value="1"/>
</dbReference>
<dbReference type="AlphaFoldDB" id="A0A8H4W512"/>
<dbReference type="InterPro" id="IPR001138">
    <property type="entry name" value="Zn2Cys6_DnaBD"/>
</dbReference>
<dbReference type="CDD" id="cd00067">
    <property type="entry name" value="GAL4"/>
    <property type="match status" value="1"/>
</dbReference>
<proteinExistence type="predicted"/>
<protein>
    <recommendedName>
        <fullName evidence="2">Zn(2)-C6 fungal-type domain-containing protein</fullName>
    </recommendedName>
</protein>
<dbReference type="OrthoDB" id="5126878at2759"/>